<name>A0A4P8PKJ1_9VIRU</name>
<dbReference type="Pfam" id="PF20577">
    <property type="entry name" value="Phage_ORF5"/>
    <property type="match status" value="1"/>
</dbReference>
<dbReference type="InterPro" id="IPR046781">
    <property type="entry name" value="Phage_ORF5"/>
</dbReference>
<dbReference type="EMBL" id="MK249195">
    <property type="protein sequence ID" value="QCQ84947.1"/>
    <property type="molecule type" value="Genomic_DNA"/>
</dbReference>
<dbReference type="Proteomes" id="UP000322246">
    <property type="component" value="Segment"/>
</dbReference>
<accession>A0A4P8PKJ1</accession>
<proteinExistence type="predicted"/>
<evidence type="ECO:0000313" key="1">
    <source>
        <dbReference type="EMBL" id="QCQ84947.1"/>
    </source>
</evidence>
<protein>
    <submittedName>
        <fullName evidence="1">Nonstructural protein</fullName>
    </submittedName>
</protein>
<reference evidence="1" key="1">
    <citation type="submission" date="2018-12" db="EMBL/GenBank/DDBJ databases">
        <title>Singled stranded DNA viruses identified in blackflies (Austrosimulium ungulatum) sampled in New Zealand.</title>
        <authorList>
            <person name="Kraberger S."/>
            <person name="Fontenele R.S."/>
            <person name="Schmidlin K."/>
            <person name="Walters M."/>
            <person name="Varsani A."/>
        </authorList>
    </citation>
    <scope>NUCLEOTIDE SEQUENCE [LARGE SCALE GENOMIC DNA]</scope>
    <source>
        <strain evidence="1">130</strain>
    </source>
</reference>
<organism evidence="1">
    <name type="scientific">Blackfly microvirus SF02</name>
    <dbReference type="NCBI Taxonomy" id="2576452"/>
    <lineage>
        <taxon>Viruses</taxon>
        <taxon>Monodnaviria</taxon>
        <taxon>Sangervirae</taxon>
        <taxon>Phixviricota</taxon>
        <taxon>Malgrandaviricetes</taxon>
        <taxon>Petitvirales</taxon>
        <taxon>Microviridae</taxon>
        <taxon>Microvirus</taxon>
    </lineage>
</organism>
<sequence length="104" mass="11578">MRLHMYAVFDKAVGAYMQPFFLRSRGEALRSFQDACSDGKSNFCTHPEDYVLFFVGEYDDKDGSFTLPPDPVKVVSALECSIVSDPPFEVSQKSPRVVSPNGGF</sequence>